<dbReference type="InterPro" id="IPR026888">
    <property type="entry name" value="AcetylCoA_hyd_C"/>
</dbReference>
<dbReference type="PANTHER" id="PTHR43609">
    <property type="entry name" value="ACETYL-COA HYDROLASE"/>
    <property type="match status" value="1"/>
</dbReference>
<proteinExistence type="inferred from homology"/>
<dbReference type="InterPro" id="IPR017821">
    <property type="entry name" value="Succinate_CoA_transferase"/>
</dbReference>
<feature type="binding site" evidence="2">
    <location>
        <position position="384"/>
    </location>
    <ligand>
        <name>CoA</name>
        <dbReference type="ChEBI" id="CHEBI:57287"/>
    </ligand>
</feature>
<dbReference type="Gene3D" id="3.40.1080.10">
    <property type="entry name" value="Glutaconate Coenzyme A-transferase"/>
    <property type="match status" value="1"/>
</dbReference>
<dbReference type="HOGENOM" id="CLU_019748_3_0_7"/>
<name>A0LF87_SYNFM</name>
<keyword evidence="5" id="KW-0378">Hydrolase</keyword>
<dbReference type="GO" id="GO:0003986">
    <property type="term" value="F:acetyl-CoA hydrolase activity"/>
    <property type="evidence" value="ECO:0007669"/>
    <property type="project" value="UniProtKB-EC"/>
</dbReference>
<sequence precursor="true">MPNSSSCPFPKLTPEEAAALISNGATVAFSGFANAGAAKVVPGAIAARARQLHESGAPFKIRVLTGSSSGNNIDEELAMAEAITWRAPYQSSPTLRKQINRQEVEYVDMHLAHAPQVLAAGFFGRLDYGIIEATEVTRDGRVYLSSSIGASPTYLRYADRIILEINRYHSMRLPEIADITTLPPPPRRNPIPIHDPLTKIGYPYALVDPKKIVGVVETNEPDAVRPYTGPDRKSERIAEHVVKFLFGEMITGHIPKEFLPLQAGVGNMANSVMAALGRNPYIPPFKMYTVVFQDALVELMEQGKLEAASATSLTLTPAVLRRIYDNMDYFVPRLVLRPQEISNDAGVIRRLGVIAMNAAIEVDIYGNVNTSHVYGTDIINGIGGSGEYTRNSYLSMVMCPSISRNGRISSVVPMCPHIDSNEHSVQVVVTDQGLADLRGLGPMQRAKLIIDQCAHPVYRDYLHAYIRDSKVGHIRHNLRKCYELHRNLMEHGAMLPDLKLSEITDAV</sequence>
<dbReference type="AlphaFoldDB" id="A0LF87"/>
<dbReference type="SUPFAM" id="SSF100950">
    <property type="entry name" value="NagB/RpiA/CoA transferase-like"/>
    <property type="match status" value="2"/>
</dbReference>
<dbReference type="Proteomes" id="UP000001784">
    <property type="component" value="Chromosome"/>
</dbReference>
<gene>
    <name evidence="5" type="ordered locus">Sfum_0389</name>
</gene>
<protein>
    <submittedName>
        <fullName evidence="5">Acetyl-CoA hydrolase</fullName>
        <ecNumber evidence="5">3.1.2.1</ecNumber>
    </submittedName>
</protein>
<dbReference type="Pfam" id="PF02550">
    <property type="entry name" value="AcetylCoA_hydro"/>
    <property type="match status" value="1"/>
</dbReference>
<organism evidence="5 6">
    <name type="scientific">Syntrophobacter fumaroxidans (strain DSM 10017 / MPOB)</name>
    <dbReference type="NCBI Taxonomy" id="335543"/>
    <lineage>
        <taxon>Bacteria</taxon>
        <taxon>Pseudomonadati</taxon>
        <taxon>Thermodesulfobacteriota</taxon>
        <taxon>Syntrophobacteria</taxon>
        <taxon>Syntrophobacterales</taxon>
        <taxon>Syntrophobacteraceae</taxon>
        <taxon>Syntrophobacter</taxon>
    </lineage>
</organism>
<evidence type="ECO:0000256" key="2">
    <source>
        <dbReference type="PIRSR" id="PIRSR617821-2"/>
    </source>
</evidence>
<dbReference type="InParanoid" id="A0LF87"/>
<dbReference type="GO" id="GO:0006084">
    <property type="term" value="P:acetyl-CoA metabolic process"/>
    <property type="evidence" value="ECO:0007669"/>
    <property type="project" value="InterPro"/>
</dbReference>
<reference evidence="5 6" key="1">
    <citation type="submission" date="2006-10" db="EMBL/GenBank/DDBJ databases">
        <title>Complete sequence of Syntrophobacter fumaroxidans MPOB.</title>
        <authorList>
            <consortium name="US DOE Joint Genome Institute"/>
            <person name="Copeland A."/>
            <person name="Lucas S."/>
            <person name="Lapidus A."/>
            <person name="Barry K."/>
            <person name="Detter J.C."/>
            <person name="Glavina del Rio T."/>
            <person name="Hammon N."/>
            <person name="Israni S."/>
            <person name="Pitluck S."/>
            <person name="Goltsman E.G."/>
            <person name="Martinez M."/>
            <person name="Schmutz J."/>
            <person name="Larimer F."/>
            <person name="Land M."/>
            <person name="Hauser L."/>
            <person name="Kyrpides N."/>
            <person name="Kim E."/>
            <person name="Boone D.R."/>
            <person name="Brockman F."/>
            <person name="Culley D."/>
            <person name="Ferry J."/>
            <person name="Gunsalus R."/>
            <person name="McInerney M.J."/>
            <person name="Morrison M."/>
            <person name="Plugge C."/>
            <person name="Rohlin L."/>
            <person name="Scholten J."/>
            <person name="Sieber J."/>
            <person name="Stams A.J.M."/>
            <person name="Worm P."/>
            <person name="Henstra A.M."/>
            <person name="Richardson P."/>
        </authorList>
    </citation>
    <scope>NUCLEOTIDE SEQUENCE [LARGE SCALE GENOMIC DNA]</scope>
    <source>
        <strain evidence="6">DSM 10017 / MPOB</strain>
    </source>
</reference>
<evidence type="ECO:0000259" key="4">
    <source>
        <dbReference type="Pfam" id="PF13336"/>
    </source>
</evidence>
<feature type="domain" description="Acetyl-CoA hydrolase/transferase C-terminal" evidence="4">
    <location>
        <begin position="321"/>
        <end position="465"/>
    </location>
</feature>
<evidence type="ECO:0000259" key="3">
    <source>
        <dbReference type="Pfam" id="PF02550"/>
    </source>
</evidence>
<dbReference type="Pfam" id="PF13336">
    <property type="entry name" value="AcetylCoA_hyd_C"/>
    <property type="match status" value="1"/>
</dbReference>
<evidence type="ECO:0000256" key="1">
    <source>
        <dbReference type="ARBA" id="ARBA00009632"/>
    </source>
</evidence>
<accession>A0LF87</accession>
<evidence type="ECO:0000313" key="6">
    <source>
        <dbReference type="Proteomes" id="UP000001784"/>
    </source>
</evidence>
<dbReference type="InterPro" id="IPR037171">
    <property type="entry name" value="NagB/RpiA_transferase-like"/>
</dbReference>
<dbReference type="NCBIfam" id="TIGR03458">
    <property type="entry name" value="YgfH_subfam"/>
    <property type="match status" value="1"/>
</dbReference>
<dbReference type="EMBL" id="CP000478">
    <property type="protein sequence ID" value="ABK16089.1"/>
    <property type="molecule type" value="Genomic_DNA"/>
</dbReference>
<keyword evidence="6" id="KW-1185">Reference proteome</keyword>
<feature type="domain" description="Acetyl-CoA hydrolase/transferase N-terminal" evidence="3">
    <location>
        <begin position="13"/>
        <end position="217"/>
    </location>
</feature>
<dbReference type="OrthoDB" id="9801795at2"/>
<dbReference type="RefSeq" id="WP_011697262.1">
    <property type="nucleotide sequence ID" value="NC_008554.1"/>
</dbReference>
<dbReference type="GO" id="GO:0008775">
    <property type="term" value="F:acetate CoA-transferase activity"/>
    <property type="evidence" value="ECO:0007669"/>
    <property type="project" value="InterPro"/>
</dbReference>
<dbReference type="Gene3D" id="3.40.1080.20">
    <property type="entry name" value="Acetyl-CoA hydrolase/transferase C-terminal domain"/>
    <property type="match status" value="1"/>
</dbReference>
<dbReference type="GO" id="GO:0006083">
    <property type="term" value="P:acetate metabolic process"/>
    <property type="evidence" value="ECO:0007669"/>
    <property type="project" value="InterPro"/>
</dbReference>
<dbReference type="EC" id="3.1.2.1" evidence="5"/>
<dbReference type="FunFam" id="3.40.1080.20:FF:000001">
    <property type="entry name" value="Acetyl-CoA hydrolase Ach1"/>
    <property type="match status" value="1"/>
</dbReference>
<dbReference type="KEGG" id="sfu:Sfum_0389"/>
<dbReference type="eggNOG" id="COG0427">
    <property type="taxonomic scope" value="Bacteria"/>
</dbReference>
<feature type="binding site" evidence="2">
    <location>
        <position position="380"/>
    </location>
    <ligand>
        <name>CoA</name>
        <dbReference type="ChEBI" id="CHEBI:57287"/>
    </ligand>
</feature>
<dbReference type="InterPro" id="IPR046433">
    <property type="entry name" value="ActCoA_hydro"/>
</dbReference>
<dbReference type="InterPro" id="IPR003702">
    <property type="entry name" value="ActCoA_hydro_N"/>
</dbReference>
<feature type="binding site" evidence="2">
    <location>
        <position position="360"/>
    </location>
    <ligand>
        <name>CoA</name>
        <dbReference type="ChEBI" id="CHEBI:57287"/>
    </ligand>
</feature>
<dbReference type="InterPro" id="IPR038460">
    <property type="entry name" value="AcetylCoA_hyd_C_sf"/>
</dbReference>
<dbReference type="FunCoup" id="A0LF87">
    <property type="interactions" value="171"/>
</dbReference>
<evidence type="ECO:0000313" key="5">
    <source>
        <dbReference type="EMBL" id="ABK16089.1"/>
    </source>
</evidence>
<dbReference type="STRING" id="335543.Sfum_0389"/>
<comment type="similarity">
    <text evidence="1">Belongs to the acetyl-CoA hydrolase/transferase family.</text>
</comment>
<dbReference type="PANTHER" id="PTHR43609:SF1">
    <property type="entry name" value="ACETYL-COA HYDROLASE"/>
    <property type="match status" value="1"/>
</dbReference>